<evidence type="ECO:0000313" key="3">
    <source>
        <dbReference type="Proteomes" id="UP000823619"/>
    </source>
</evidence>
<reference evidence="2" key="2">
    <citation type="journal article" date="2021" name="PeerJ">
        <title>Extensive microbial diversity within the chicken gut microbiome revealed by metagenomics and culture.</title>
        <authorList>
            <person name="Gilroy R."/>
            <person name="Ravi A."/>
            <person name="Getino M."/>
            <person name="Pursley I."/>
            <person name="Horton D.L."/>
            <person name="Alikhan N.F."/>
            <person name="Baker D."/>
            <person name="Gharbi K."/>
            <person name="Hall N."/>
            <person name="Watson M."/>
            <person name="Adriaenssens E.M."/>
            <person name="Foster-Nyarko E."/>
            <person name="Jarju S."/>
            <person name="Secka A."/>
            <person name="Antonio M."/>
            <person name="Oren A."/>
            <person name="Chaudhuri R.R."/>
            <person name="La Ragione R."/>
            <person name="Hildebrand F."/>
            <person name="Pallen M.J."/>
        </authorList>
    </citation>
    <scope>NUCLEOTIDE SEQUENCE</scope>
    <source>
        <strain evidence="2">D5-748</strain>
    </source>
</reference>
<gene>
    <name evidence="2" type="ORF">IAC23_08100</name>
</gene>
<organism evidence="2 3">
    <name type="scientific">Candidatus Cryptobacteroides merdavium</name>
    <dbReference type="NCBI Taxonomy" id="2840769"/>
    <lineage>
        <taxon>Bacteria</taxon>
        <taxon>Pseudomonadati</taxon>
        <taxon>Bacteroidota</taxon>
        <taxon>Bacteroidia</taxon>
        <taxon>Bacteroidales</taxon>
        <taxon>Candidatus Cryptobacteroides</taxon>
    </lineage>
</organism>
<proteinExistence type="predicted"/>
<reference evidence="2" key="1">
    <citation type="submission" date="2020-10" db="EMBL/GenBank/DDBJ databases">
        <authorList>
            <person name="Gilroy R."/>
        </authorList>
    </citation>
    <scope>NUCLEOTIDE SEQUENCE</scope>
    <source>
        <strain evidence="2">D5-748</strain>
    </source>
</reference>
<dbReference type="InterPro" id="IPR035576">
    <property type="entry name" value="T6SS_TssC"/>
</dbReference>
<dbReference type="GO" id="GO:0033103">
    <property type="term" value="P:protein secretion by the type VI secretion system"/>
    <property type="evidence" value="ECO:0007669"/>
    <property type="project" value="InterPro"/>
</dbReference>
<protein>
    <submittedName>
        <fullName evidence="2">Type VI secretion system contractile sheath protein TssC</fullName>
    </submittedName>
</protein>
<accession>A0A9D9HCA8</accession>
<name>A0A9D9HCA8_9BACT</name>
<evidence type="ECO:0000313" key="2">
    <source>
        <dbReference type="EMBL" id="MBO8445634.1"/>
    </source>
</evidence>
<evidence type="ECO:0000256" key="1">
    <source>
        <dbReference type="SAM" id="MobiDB-lite"/>
    </source>
</evidence>
<dbReference type="EMBL" id="JADIMO010000100">
    <property type="protein sequence ID" value="MBO8445634.1"/>
    <property type="molecule type" value="Genomic_DNA"/>
</dbReference>
<comment type="caution">
    <text evidence="2">The sequence shown here is derived from an EMBL/GenBank/DDBJ whole genome shotgun (WGS) entry which is preliminary data.</text>
</comment>
<dbReference type="Proteomes" id="UP000823619">
    <property type="component" value="Unassembled WGS sequence"/>
</dbReference>
<sequence length="461" mass="51422">MSTQEQLSNNAAGEELQLHSAGAPAKPEELLQAGLKGLDKFGGFQLVKGLVKGAENMDPRRKAVKNIFLNDSTYADTRKKLRNELAMWVEILSQGGSDPMQIIDMCKERCAKAEENLRNNLFNVHEEIRTLEVAYRALDSFFANAGQSKVDCVTLMNVDKTELGSHDSEDTVAVRDELEKYYDRLSLKNNYSLLVVPGYLGDSDTVRMWASTAYRNKILLITDFKDSLNFSMLKEELDDANLQGQDVQLANVVMTCNYILGRKKSEAADEDDDVYIPASAALAGRMTNTDEVVIAQGIAGKKYGTLSNVKGARMEMRKSEIASVIDQGVVPIVEEDGRVMAFSNRSLYNGATVGLQEYPIVRVFDWMGKVFQNFFNDEAFINWNSSVKAELQQAVHDFLSDYKGPGKLIENYNLKGINQDPKTKDISVQVELKPFFAAKNFLIELTGHNGTAGVDWEQNVQ</sequence>
<dbReference type="Pfam" id="PF17541">
    <property type="entry name" value="TssC"/>
    <property type="match status" value="1"/>
</dbReference>
<dbReference type="GO" id="GO:0033104">
    <property type="term" value="C:type VI protein secretion system complex"/>
    <property type="evidence" value="ECO:0007669"/>
    <property type="project" value="InterPro"/>
</dbReference>
<feature type="compositionally biased region" description="Polar residues" evidence="1">
    <location>
        <begin position="1"/>
        <end position="11"/>
    </location>
</feature>
<feature type="region of interest" description="Disordered" evidence="1">
    <location>
        <begin position="1"/>
        <end position="23"/>
    </location>
</feature>
<dbReference type="AlphaFoldDB" id="A0A9D9HCA8"/>